<dbReference type="HOGENOM" id="CLU_804106_0_0_1"/>
<evidence type="ECO:0000313" key="3">
    <source>
        <dbReference type="Proteomes" id="UP000016930"/>
    </source>
</evidence>
<feature type="region of interest" description="Disordered" evidence="1">
    <location>
        <begin position="178"/>
        <end position="206"/>
    </location>
</feature>
<feature type="compositionally biased region" description="Gly residues" evidence="1">
    <location>
        <begin position="187"/>
        <end position="204"/>
    </location>
</feature>
<keyword evidence="3" id="KW-1185">Reference proteome</keyword>
<reference evidence="2 3" key="1">
    <citation type="journal article" date="2012" name="Proc. Natl. Acad. Sci. U.S.A.">
        <title>Comparative genomics of Ceriporiopsis subvermispora and Phanerochaete chrysosporium provide insight into selective ligninolysis.</title>
        <authorList>
            <person name="Fernandez-Fueyo E."/>
            <person name="Ruiz-Duenas F.J."/>
            <person name="Ferreira P."/>
            <person name="Floudas D."/>
            <person name="Hibbett D.S."/>
            <person name="Canessa P."/>
            <person name="Larrondo L.F."/>
            <person name="James T.Y."/>
            <person name="Seelenfreund D."/>
            <person name="Lobos S."/>
            <person name="Polanco R."/>
            <person name="Tello M."/>
            <person name="Honda Y."/>
            <person name="Watanabe T."/>
            <person name="Watanabe T."/>
            <person name="Ryu J.S."/>
            <person name="Kubicek C.P."/>
            <person name="Schmoll M."/>
            <person name="Gaskell J."/>
            <person name="Hammel K.E."/>
            <person name="St John F.J."/>
            <person name="Vanden Wymelenberg A."/>
            <person name="Sabat G."/>
            <person name="Splinter BonDurant S."/>
            <person name="Syed K."/>
            <person name="Yadav J.S."/>
            <person name="Doddapaneni H."/>
            <person name="Subramanian V."/>
            <person name="Lavin J.L."/>
            <person name="Oguiza J.A."/>
            <person name="Perez G."/>
            <person name="Pisabarro A.G."/>
            <person name="Ramirez L."/>
            <person name="Santoyo F."/>
            <person name="Master E."/>
            <person name="Coutinho P.M."/>
            <person name="Henrissat B."/>
            <person name="Lombard V."/>
            <person name="Magnuson J.K."/>
            <person name="Kuees U."/>
            <person name="Hori C."/>
            <person name="Igarashi K."/>
            <person name="Samejima M."/>
            <person name="Held B.W."/>
            <person name="Barry K.W."/>
            <person name="LaButti K.M."/>
            <person name="Lapidus A."/>
            <person name="Lindquist E.A."/>
            <person name="Lucas S.M."/>
            <person name="Riley R."/>
            <person name="Salamov A.A."/>
            <person name="Hoffmeister D."/>
            <person name="Schwenk D."/>
            <person name="Hadar Y."/>
            <person name="Yarden O."/>
            <person name="de Vries R.P."/>
            <person name="Wiebenga A."/>
            <person name="Stenlid J."/>
            <person name="Eastwood D."/>
            <person name="Grigoriev I.V."/>
            <person name="Berka R.M."/>
            <person name="Blanchette R.A."/>
            <person name="Kersten P."/>
            <person name="Martinez A.T."/>
            <person name="Vicuna R."/>
            <person name="Cullen D."/>
        </authorList>
    </citation>
    <scope>NUCLEOTIDE SEQUENCE [LARGE SCALE GENOMIC DNA]</scope>
    <source>
        <strain evidence="2 3">B</strain>
    </source>
</reference>
<protein>
    <submittedName>
        <fullName evidence="2">Uncharacterized protein</fullName>
    </submittedName>
</protein>
<dbReference type="Proteomes" id="UP000016930">
    <property type="component" value="Unassembled WGS sequence"/>
</dbReference>
<dbReference type="EMBL" id="KB445803">
    <property type="protein sequence ID" value="EMD34275.1"/>
    <property type="molecule type" value="Genomic_DNA"/>
</dbReference>
<dbReference type="AlphaFoldDB" id="M2QQ21"/>
<accession>M2QQ21</accession>
<evidence type="ECO:0000256" key="1">
    <source>
        <dbReference type="SAM" id="MobiDB-lite"/>
    </source>
</evidence>
<gene>
    <name evidence="2" type="ORF">CERSUDRAFT_117156</name>
</gene>
<evidence type="ECO:0000313" key="2">
    <source>
        <dbReference type="EMBL" id="EMD34275.1"/>
    </source>
</evidence>
<organism evidence="2 3">
    <name type="scientific">Ceriporiopsis subvermispora (strain B)</name>
    <name type="common">White-rot fungus</name>
    <name type="synonym">Gelatoporia subvermispora</name>
    <dbReference type="NCBI Taxonomy" id="914234"/>
    <lineage>
        <taxon>Eukaryota</taxon>
        <taxon>Fungi</taxon>
        <taxon>Dikarya</taxon>
        <taxon>Basidiomycota</taxon>
        <taxon>Agaricomycotina</taxon>
        <taxon>Agaricomycetes</taxon>
        <taxon>Polyporales</taxon>
        <taxon>Gelatoporiaceae</taxon>
        <taxon>Gelatoporia</taxon>
    </lineage>
</organism>
<sequence length="345" mass="37700">MRYERKRAVRCRQRREREEEEKVMQGVRYLAPNEEENYSVQSRRKICAQVCFIGLYRHSPRARTQLSRGTARESLLLTYVLATGTSSSPSSLKRRLIGFPLLLFSNAFATKRPRGSFDSGTVHVLVLTSSAGSSPGGGAAGADTDGIRVREAISGGAECAERTWPTCGRRGWSAKGSWRLGPDERGGGGGGRRVATGEGTGVGVGIRTDPRRVRVTGIAAGDDDKDEGEGPLPYAAFVRVASTESCEPRPWRELYELKETFGRCVKEAACDAKDDPPKALCVAWTRYEETAMFDVLSGISEDYKDARGLNSEDVRDRRFADVQTSSTSIIARCSTQEARASLQAG</sequence>
<name>M2QQ21_CERS8</name>
<proteinExistence type="predicted"/>